<dbReference type="AlphaFoldDB" id="A0A8H3S301"/>
<evidence type="ECO:0000259" key="1">
    <source>
        <dbReference type="Pfam" id="PF00931"/>
    </source>
</evidence>
<accession>A0A8H3S301</accession>
<feature type="domain" description="NB-ARC" evidence="1">
    <location>
        <begin position="187"/>
        <end position="340"/>
    </location>
</feature>
<gene>
    <name evidence="2" type="ORF">IFM46972_08475</name>
</gene>
<dbReference type="InterPro" id="IPR002182">
    <property type="entry name" value="NB-ARC"/>
</dbReference>
<comment type="caution">
    <text evidence="2">The sequence shown here is derived from an EMBL/GenBank/DDBJ whole genome shotgun (WGS) entry which is preliminary data.</text>
</comment>
<dbReference type="PANTHER" id="PTHR46082:SF6">
    <property type="entry name" value="AAA+ ATPASE DOMAIN-CONTAINING PROTEIN-RELATED"/>
    <property type="match status" value="1"/>
</dbReference>
<evidence type="ECO:0000313" key="2">
    <source>
        <dbReference type="EMBL" id="GFF48135.1"/>
    </source>
</evidence>
<dbReference type="InterPro" id="IPR053137">
    <property type="entry name" value="NLR-like"/>
</dbReference>
<dbReference type="InterPro" id="IPR027417">
    <property type="entry name" value="P-loop_NTPase"/>
</dbReference>
<proteinExistence type="predicted"/>
<organism evidence="2 3">
    <name type="scientific">Aspergillus udagawae</name>
    <dbReference type="NCBI Taxonomy" id="91492"/>
    <lineage>
        <taxon>Eukaryota</taxon>
        <taxon>Fungi</taxon>
        <taxon>Dikarya</taxon>
        <taxon>Ascomycota</taxon>
        <taxon>Pezizomycotina</taxon>
        <taxon>Eurotiomycetes</taxon>
        <taxon>Eurotiomycetidae</taxon>
        <taxon>Eurotiales</taxon>
        <taxon>Aspergillaceae</taxon>
        <taxon>Aspergillus</taxon>
        <taxon>Aspergillus subgen. Fumigati</taxon>
    </lineage>
</organism>
<protein>
    <recommendedName>
        <fullName evidence="1">NB-ARC domain-containing protein</fullName>
    </recommendedName>
</protein>
<dbReference type="SUPFAM" id="SSF52540">
    <property type="entry name" value="P-loop containing nucleoside triphosphate hydrolases"/>
    <property type="match status" value="1"/>
</dbReference>
<dbReference type="SUPFAM" id="SSF48452">
    <property type="entry name" value="TPR-like"/>
    <property type="match status" value="1"/>
</dbReference>
<dbReference type="EMBL" id="BLKC01000072">
    <property type="protein sequence ID" value="GFF48135.1"/>
    <property type="molecule type" value="Genomic_DNA"/>
</dbReference>
<name>A0A8H3S301_9EURO</name>
<dbReference type="Pfam" id="PF13374">
    <property type="entry name" value="TPR_10"/>
    <property type="match status" value="1"/>
</dbReference>
<dbReference type="PANTHER" id="PTHR46082">
    <property type="entry name" value="ATP/GTP-BINDING PROTEIN-RELATED"/>
    <property type="match status" value="1"/>
</dbReference>
<dbReference type="Pfam" id="PF00931">
    <property type="entry name" value="NB-ARC"/>
    <property type="match status" value="1"/>
</dbReference>
<sequence length="772" mass="86875">MDTRSLVPLVKDQPNRGLLESLRNDSVLLKRLEEDFKNAFDGRHIDVVSFYETKKSPTAVEVADGRWELSGPPEVLVDGPSATYGSEPQHQHPIDRSHSEMVKYSNYYDELYTDVRTVLQPLLSKARSMRATVGVEAGHNLSLPHSTKSIVARESHFRVPFGRNRDFVGRESILAQLLRTIPPSVEVDDCQRTAIEGRGGVGKSQIALEAAFRVCDQFPGCSIFWVPAVDATSFENVYREIGRQLGIKGIEEDKADVKTLVKEALSRESSGHWLLIIDNADDPGLLFSGMALSDCLPFSRKGSVLFTTQRREVAVRLDVPERNIVTAEEMNEAEAMDLLLKGLNSHGSNLKDLKNLIIFLEKLPLAIKQASAYIAKTRMPVAKYLDHCKSSNKTLIKLLSKDFEDRGRYKGTEHPVAMTWLISFKRISRDNPVAAQYLKFISLLAEYDIPISLLPPASHQLEAHETIGILKAYAFITNRDTHDSFDMHRLVRLATRNWLDEKGKHKECVTEVILRLHQVFPLPQIDNKDTWIKYLPHLEAALGSRERSADKAASHQFYSGSQDIAIVFSGLEKHLRKKPPSGEGTADEAASVLLGIAGYCYYVLGQYRKAEQKTRQGLELVQKLLDKEDPYVLSRMVILGYVLEAGGKYEEAEGVLRQAMDVQEKVLGKDHPDTLCTMDTLTAFLISQGKYEEAEGMLRRTVELREKAFGKEHPDTLSSLSDLAIVLKSQGKRENAVALMEKCHQLWVQEFGLDDCDARRSFKLLNDWKIEG</sequence>
<dbReference type="GO" id="GO:0043531">
    <property type="term" value="F:ADP binding"/>
    <property type="evidence" value="ECO:0007669"/>
    <property type="project" value="InterPro"/>
</dbReference>
<reference evidence="2 3" key="1">
    <citation type="submission" date="2020-01" db="EMBL/GenBank/DDBJ databases">
        <title>Draft genome sequence of Aspergillus udagawae IFM 46972.</title>
        <authorList>
            <person name="Takahashi H."/>
            <person name="Yaguchi T."/>
        </authorList>
    </citation>
    <scope>NUCLEOTIDE SEQUENCE [LARGE SCALE GENOMIC DNA]</scope>
    <source>
        <strain evidence="2 3">IFM 46972</strain>
    </source>
</reference>
<dbReference type="Gene3D" id="3.40.50.300">
    <property type="entry name" value="P-loop containing nucleotide triphosphate hydrolases"/>
    <property type="match status" value="1"/>
</dbReference>
<dbReference type="Gene3D" id="1.25.40.10">
    <property type="entry name" value="Tetratricopeptide repeat domain"/>
    <property type="match status" value="1"/>
</dbReference>
<dbReference type="InterPro" id="IPR011990">
    <property type="entry name" value="TPR-like_helical_dom_sf"/>
</dbReference>
<dbReference type="Proteomes" id="UP000465221">
    <property type="component" value="Unassembled WGS sequence"/>
</dbReference>
<evidence type="ECO:0000313" key="3">
    <source>
        <dbReference type="Proteomes" id="UP000465221"/>
    </source>
</evidence>
<dbReference type="Pfam" id="PF13424">
    <property type="entry name" value="TPR_12"/>
    <property type="match status" value="1"/>
</dbReference>